<evidence type="ECO:0000313" key="2">
    <source>
        <dbReference type="Proteomes" id="UP000646484"/>
    </source>
</evidence>
<comment type="caution">
    <text evidence="1">The sequence shown here is derived from an EMBL/GenBank/DDBJ whole genome shotgun (WGS) entry which is preliminary data.</text>
</comment>
<evidence type="ECO:0008006" key="3">
    <source>
        <dbReference type="Google" id="ProtNLM"/>
    </source>
</evidence>
<protein>
    <recommendedName>
        <fullName evidence="3">Secreted protein</fullName>
    </recommendedName>
</protein>
<dbReference type="Proteomes" id="UP000646484">
    <property type="component" value="Unassembled WGS sequence"/>
</dbReference>
<evidence type="ECO:0000313" key="1">
    <source>
        <dbReference type="EMBL" id="MBC5621436.1"/>
    </source>
</evidence>
<keyword evidence="2" id="KW-1185">Reference proteome</keyword>
<name>A0ABR7D0H5_9BACT</name>
<gene>
    <name evidence="1" type="ORF">H8S64_10040</name>
</gene>
<sequence>MSSVLTTASVSIILLSARERIPASLLAVAALPMPPRVRVTACSPGFRRTGRVGSVVSNGFSSVQATAISTRSN</sequence>
<proteinExistence type="predicted"/>
<dbReference type="EMBL" id="JACOOH010000004">
    <property type="protein sequence ID" value="MBC5621436.1"/>
    <property type="molecule type" value="Genomic_DNA"/>
</dbReference>
<reference evidence="1 2" key="1">
    <citation type="submission" date="2020-08" db="EMBL/GenBank/DDBJ databases">
        <title>Genome public.</title>
        <authorList>
            <person name="Liu C."/>
            <person name="Sun Q."/>
        </authorList>
    </citation>
    <scope>NUCLEOTIDE SEQUENCE [LARGE SCALE GENOMIC DNA]</scope>
    <source>
        <strain evidence="1 2">NSJ-56</strain>
    </source>
</reference>
<accession>A0ABR7D0H5</accession>
<organism evidence="1 2">
    <name type="scientific">Butyricimonas hominis</name>
    <dbReference type="NCBI Taxonomy" id="2763032"/>
    <lineage>
        <taxon>Bacteria</taxon>
        <taxon>Pseudomonadati</taxon>
        <taxon>Bacteroidota</taxon>
        <taxon>Bacteroidia</taxon>
        <taxon>Bacteroidales</taxon>
        <taxon>Odoribacteraceae</taxon>
        <taxon>Butyricimonas</taxon>
    </lineage>
</organism>
<dbReference type="RefSeq" id="WP_186975972.1">
    <property type="nucleotide sequence ID" value="NZ_JACOOH010000004.1"/>
</dbReference>